<protein>
    <recommendedName>
        <fullName evidence="5">UBR-type domain-containing protein</fullName>
    </recommendedName>
</protein>
<dbReference type="RefSeq" id="XP_013756163.1">
    <property type="nucleotide sequence ID" value="XM_013900709.1"/>
</dbReference>
<dbReference type="eggNOG" id="KOG1777">
    <property type="taxonomic scope" value="Eukaryota"/>
</dbReference>
<keyword evidence="3" id="KW-0862">Zinc</keyword>
<reference evidence="6 7" key="1">
    <citation type="submission" date="2010-05" db="EMBL/GenBank/DDBJ databases">
        <title>The Genome Sequence of Thecamonas trahens ATCC 50062.</title>
        <authorList>
            <consortium name="The Broad Institute Genome Sequencing Platform"/>
            <person name="Russ C."/>
            <person name="Cuomo C."/>
            <person name="Shea T."/>
            <person name="Young S.K."/>
            <person name="Zeng Q."/>
            <person name="Koehrsen M."/>
            <person name="Haas B."/>
            <person name="Borodovsky M."/>
            <person name="Guigo R."/>
            <person name="Alvarado L."/>
            <person name="Berlin A."/>
            <person name="Bochicchio J."/>
            <person name="Borenstein D."/>
            <person name="Chapman S."/>
            <person name="Chen Z."/>
            <person name="Freedman E."/>
            <person name="Gellesch M."/>
            <person name="Goldberg J."/>
            <person name="Griggs A."/>
            <person name="Gujja S."/>
            <person name="Heilman E."/>
            <person name="Heiman D."/>
            <person name="Hepburn T."/>
            <person name="Howarth C."/>
            <person name="Jen D."/>
            <person name="Larson L."/>
            <person name="Mehta T."/>
            <person name="Park D."/>
            <person name="Pearson M."/>
            <person name="Roberts A."/>
            <person name="Saif S."/>
            <person name="Shenoy N."/>
            <person name="Sisk P."/>
            <person name="Stolte C."/>
            <person name="Sykes S."/>
            <person name="Thomson T."/>
            <person name="Walk T."/>
            <person name="White J."/>
            <person name="Yandava C."/>
            <person name="Burger G."/>
            <person name="Gray M.W."/>
            <person name="Holland P.W.H."/>
            <person name="King N."/>
            <person name="Lang F.B.F."/>
            <person name="Roger A.J."/>
            <person name="Ruiz-Trillo I."/>
            <person name="Lander E."/>
            <person name="Nusbaum C."/>
        </authorList>
    </citation>
    <scope>NUCLEOTIDE SEQUENCE [LARGE SCALE GENOMIC DNA]</scope>
    <source>
        <strain evidence="6 7">ATCC 50062</strain>
    </source>
</reference>
<dbReference type="InterPro" id="IPR003126">
    <property type="entry name" value="Znf_UBR"/>
</dbReference>
<dbReference type="InterPro" id="IPR011249">
    <property type="entry name" value="Metalloenz_LuxS/M16"/>
</dbReference>
<dbReference type="STRING" id="461836.A0A0L0DJC0"/>
<dbReference type="eggNOG" id="KOG0959">
    <property type="taxonomic scope" value="Eukaryota"/>
</dbReference>
<keyword evidence="2" id="KW-0863">Zinc-finger</keyword>
<evidence type="ECO:0000313" key="6">
    <source>
        <dbReference type="EMBL" id="KNC51423.1"/>
    </source>
</evidence>
<gene>
    <name evidence="6" type="ORF">AMSG_12083</name>
</gene>
<evidence type="ECO:0000259" key="5">
    <source>
        <dbReference type="SMART" id="SM00396"/>
    </source>
</evidence>
<dbReference type="SUPFAM" id="SSF63411">
    <property type="entry name" value="LuxS/MPP-like metallohydrolase"/>
    <property type="match status" value="2"/>
</dbReference>
<evidence type="ECO:0000256" key="2">
    <source>
        <dbReference type="ARBA" id="ARBA00022771"/>
    </source>
</evidence>
<organism evidence="6 7">
    <name type="scientific">Thecamonas trahens ATCC 50062</name>
    <dbReference type="NCBI Taxonomy" id="461836"/>
    <lineage>
        <taxon>Eukaryota</taxon>
        <taxon>Apusozoa</taxon>
        <taxon>Apusomonadida</taxon>
        <taxon>Apusomonadidae</taxon>
        <taxon>Thecamonas</taxon>
    </lineage>
</organism>
<evidence type="ECO:0000313" key="7">
    <source>
        <dbReference type="Proteomes" id="UP000054408"/>
    </source>
</evidence>
<dbReference type="GO" id="GO:0008270">
    <property type="term" value="F:zinc ion binding"/>
    <property type="evidence" value="ECO:0007669"/>
    <property type="project" value="UniProtKB-KW"/>
</dbReference>
<evidence type="ECO:0000256" key="1">
    <source>
        <dbReference type="ARBA" id="ARBA00022723"/>
    </source>
</evidence>
<dbReference type="OMA" id="PGVDQIG"/>
<name>A0A0L0DJC0_THETB</name>
<dbReference type="GeneID" id="25569998"/>
<proteinExistence type="predicted"/>
<feature type="domain" description="UBR-type" evidence="5">
    <location>
        <begin position="341"/>
        <end position="399"/>
    </location>
</feature>
<dbReference type="Pfam" id="PF02207">
    <property type="entry name" value="zf-UBR"/>
    <property type="match status" value="1"/>
</dbReference>
<dbReference type="EMBL" id="GL349467">
    <property type="protein sequence ID" value="KNC51423.1"/>
    <property type="molecule type" value="Genomic_DNA"/>
</dbReference>
<keyword evidence="7" id="KW-1185">Reference proteome</keyword>
<evidence type="ECO:0000256" key="4">
    <source>
        <dbReference type="SAM" id="MobiDB-lite"/>
    </source>
</evidence>
<feature type="region of interest" description="Disordered" evidence="4">
    <location>
        <begin position="1"/>
        <end position="82"/>
    </location>
</feature>
<keyword evidence="1" id="KW-0479">Metal-binding</keyword>
<sequence>MADYPGAPGSSAAAAGGASPAGASSPSPQQPSQRPDIGGSNPYAQPIPGAGPRGAEPPPSYGGRGNGASTSSSTRGGGGTGNMMAAGAAGGAAAALITDPNVQRGVASAGQAAYGAAGHVGSGAVSAGQAAYDGAGDAVNYIGANAGPGAQQVGSAIQQGAGAAYDGAGDAVNYIGANAGPGAQQVGSAVRQGAGAAYDGAGDAINYIGANAGPGAQQVGSAVRQGAGAAYDGAGDAINYIGANAGPGVDQIGSVVGQGAGAAYDGAGDAINYIGANAGPGVDQIGSVVGQGASVAFNEISGVVSSSGVTGVVSSAGGFISDALSSNMMDNAGDLISGALGKMFGYFYCHTCNLTPPHAICAACASSCHASHDVRPSSRGSKRFYCDCGAANPACSLYSGPKRGTSLPANASPRARHIHLARGCDALLLRDIDAPSAAAVLALGPGAGLAAQHAPHVARLGAHMLADAVSAFERIAALEGVLSVSVAVDHTYYAVNVPHGALSAALAVLADIAAPLSADDLSLPLAHYEEIDAPVHVSLGAAATADPRFPLDAVVDALSSTLSNWLARAATCPLSLTILSRSRLNTAQAQLYARFASLAARVDHDTALHHFASALPHLPSPSAHALFVDPAGPPAVHFCFPLLAPHTDGTRGSLAHDMILHAINHSGPGSLAAYLRAHGLASRVVASLRTQIPLAHLCGRAVLAVSITPAADPPNSPDSLAAIGSALFTYLGMLEAVGPLRWMWCELRDAAARDDAAYLDPPPSPLDTAVRIAVAAFHLPRPALAHVLTHSPHALHFEPALVSALLAACTPGNLVLASNVSAAILDAQPTLARPAPLSGTRYTTDIIEPHWSVMWELARSRGSLVLAGTPYNSPSPDARAARRDVILAALDMTHPPRNLFAVTAAELEEDIIRDPLPEIMPGFPFGAAPHHSLVLAHFPRTSAYSLPRLHSLHEDRHLYLALQGAVAHSDATLPRTRLLVAVLVHAARIAIEQALASACDAGLVVNLAASDAGTDIVLHLAAPGDIVATALRRALAVLAELSLTPQSLILGLADLRADLASSPPLAASPDELTRFMLEGFLGSPRGPAAGVMDQLAIIKATLEPDGAPASGSRAPLALDDVNAFLSHTLASPARLVLFGYGFAHDVTEGLALDAAALVRAAAHGEPALPPPADPLTPRSLAFKPAAAAAALGAPAASSVVWTATSGLATNANSASSAIAAFWHLPLCGPPTADDFALLAIVAGLLDATLTARFAQPDMTELVVSHTAWPKAAPASPASHTVVGLAVMVDTRSDDPAALEYVLAAIAAALASLAARDDGVSQLSANATRSAASLALRAIPARSAHLDAWTAILEPEHATWLASLDAAAAAVMPDEATAAAEALLTTPVLAALVVPNAPPASRGPAAPHIFNPIEVAHGLKAGAPAKLLPTATPHVLRLTSIASFVELAYGTSTRVGA</sequence>
<dbReference type="Proteomes" id="UP000054408">
    <property type="component" value="Unassembled WGS sequence"/>
</dbReference>
<feature type="compositionally biased region" description="Low complexity" evidence="4">
    <location>
        <begin position="1"/>
        <end position="33"/>
    </location>
</feature>
<dbReference type="Gene3D" id="3.30.830.10">
    <property type="entry name" value="Metalloenzyme, LuxS/M16 peptidase-like"/>
    <property type="match status" value="2"/>
</dbReference>
<evidence type="ECO:0000256" key="3">
    <source>
        <dbReference type="ARBA" id="ARBA00022833"/>
    </source>
</evidence>
<dbReference type="SMART" id="SM00396">
    <property type="entry name" value="ZnF_UBR1"/>
    <property type="match status" value="1"/>
</dbReference>
<accession>A0A0L0DJC0</accession>
<dbReference type="CDD" id="cd19671">
    <property type="entry name" value="UBR-box_UBR4_5_6_7"/>
    <property type="match status" value="1"/>
</dbReference>